<proteinExistence type="predicted"/>
<protein>
    <submittedName>
        <fullName evidence="1">Uncharacterized protein</fullName>
    </submittedName>
</protein>
<reference evidence="1 2" key="1">
    <citation type="journal article" date="2011" name="J. Bacteriol.">
        <title>Complete genome sequence of Mycoplasma haemofelis, a hemotropic mycoplasma.</title>
        <authorList>
            <person name="Barker E.N."/>
            <person name="Helps C.R."/>
            <person name="Peters I.R."/>
            <person name="Darby A.C."/>
            <person name="Radford A.D."/>
            <person name="Tasker S."/>
        </authorList>
    </citation>
    <scope>NUCLEOTIDE SEQUENCE [LARGE SCALE GENOMIC DNA]</scope>
    <source>
        <strain evidence="1 2">Langford 1</strain>
    </source>
</reference>
<gene>
    <name evidence="1" type="ORF">HF1_12490</name>
</gene>
<organism evidence="1 2">
    <name type="scientific">Mycoplasma haemofelis (strain Langford 1)</name>
    <name type="common">Haemobartonella felis</name>
    <dbReference type="NCBI Taxonomy" id="941640"/>
    <lineage>
        <taxon>Bacteria</taxon>
        <taxon>Bacillati</taxon>
        <taxon>Mycoplasmatota</taxon>
        <taxon>Mollicutes</taxon>
        <taxon>Mycoplasmataceae</taxon>
        <taxon>Mycoplasma</taxon>
    </lineage>
</organism>
<keyword evidence="2" id="KW-1185">Reference proteome</keyword>
<dbReference type="AlphaFoldDB" id="E8ZJD6"/>
<dbReference type="HOGENOM" id="CLU_098620_0_0_14"/>
<accession>E8ZJD6</accession>
<sequence>MSVSAAKMAAGIGAVGGASGLGYLASHHFTSPEEEKKTSISKLFEQEGRTLLVKGQDGTQWNSRWKSYVDGGQNVWNLKDYESTKTNTTTASETFVNACISNSQIEVSGVEDPLYQQVVKNCSKEFKISELVNKNSKFTVLSTDGNSDEGAWKSAWQSYLDDNTNGNPWGLSEGTWSNVKDNRNSLPDDFKSKCKSKADETAFWEKDSKFLNFTRWCSKSK</sequence>
<name>E8ZJD6_MYCHL</name>
<dbReference type="OrthoDB" id="3286086at2"/>
<dbReference type="Proteomes" id="UP000008637">
    <property type="component" value="Chromosome"/>
</dbReference>
<evidence type="ECO:0000313" key="2">
    <source>
        <dbReference type="Proteomes" id="UP000008637"/>
    </source>
</evidence>
<dbReference type="EMBL" id="FR773153">
    <property type="protein sequence ID" value="CBY93257.1"/>
    <property type="molecule type" value="Genomic_DNA"/>
</dbReference>
<evidence type="ECO:0000313" key="1">
    <source>
        <dbReference type="EMBL" id="CBY93257.1"/>
    </source>
</evidence>
<dbReference type="KEGG" id="mha:HF1_12490"/>